<protein>
    <submittedName>
        <fullName evidence="2">Tetratricopeptide repeat protein</fullName>
    </submittedName>
</protein>
<dbReference type="SUPFAM" id="SSF48452">
    <property type="entry name" value="TPR-like"/>
    <property type="match status" value="1"/>
</dbReference>
<proteinExistence type="predicted"/>
<dbReference type="Proteomes" id="UP001139353">
    <property type="component" value="Unassembled WGS sequence"/>
</dbReference>
<dbReference type="RefSeq" id="WP_275683647.1">
    <property type="nucleotide sequence ID" value="NZ_JAJLJH010000005.1"/>
</dbReference>
<organism evidence="2 3">
    <name type="scientific">Scleromatobacter humisilvae</name>
    <dbReference type="NCBI Taxonomy" id="2897159"/>
    <lineage>
        <taxon>Bacteria</taxon>
        <taxon>Pseudomonadati</taxon>
        <taxon>Pseudomonadota</taxon>
        <taxon>Betaproteobacteria</taxon>
        <taxon>Burkholderiales</taxon>
        <taxon>Sphaerotilaceae</taxon>
        <taxon>Scleromatobacter</taxon>
    </lineage>
</organism>
<feature type="signal peptide" evidence="1">
    <location>
        <begin position="1"/>
        <end position="23"/>
    </location>
</feature>
<evidence type="ECO:0000256" key="1">
    <source>
        <dbReference type="SAM" id="SignalP"/>
    </source>
</evidence>
<reference evidence="2" key="1">
    <citation type="submission" date="2021-11" db="EMBL/GenBank/DDBJ databases">
        <title>BS-T2-15 a new species belonging to the Comamonadaceae family isolated from the soil of a French oak forest.</title>
        <authorList>
            <person name="Mieszkin S."/>
            <person name="Alain K."/>
        </authorList>
    </citation>
    <scope>NUCLEOTIDE SEQUENCE</scope>
    <source>
        <strain evidence="2">BS-T2-15</strain>
    </source>
</reference>
<evidence type="ECO:0000313" key="3">
    <source>
        <dbReference type="Proteomes" id="UP001139353"/>
    </source>
</evidence>
<dbReference type="EMBL" id="JAJLJH010000005">
    <property type="protein sequence ID" value="MCK9687607.1"/>
    <property type="molecule type" value="Genomic_DNA"/>
</dbReference>
<evidence type="ECO:0000313" key="2">
    <source>
        <dbReference type="EMBL" id="MCK9687607.1"/>
    </source>
</evidence>
<comment type="caution">
    <text evidence="2">The sequence shown here is derived from an EMBL/GenBank/DDBJ whole genome shotgun (WGS) entry which is preliminary data.</text>
</comment>
<feature type="chain" id="PRO_5040755670" evidence="1">
    <location>
        <begin position="24"/>
        <end position="164"/>
    </location>
</feature>
<gene>
    <name evidence="2" type="ORF">LPC04_18030</name>
</gene>
<dbReference type="AlphaFoldDB" id="A0A9X1YNF8"/>
<dbReference type="Gene3D" id="1.25.40.10">
    <property type="entry name" value="Tetratricopeptide repeat domain"/>
    <property type="match status" value="1"/>
</dbReference>
<sequence>MTARHTFALALAAAAFAPSFAFASDDAPAKPTAHAAPADNLGQARAQIAARQWGPALDELRRVNDTGSADWNNLMGFVLRKGKTPDLAGSEKYYDAALRIDPHHRNTLEYSGELCLMKGDLAKAQARLAALTSECGASCEQTGELKAAIDRYKAAGNKYVSTSW</sequence>
<keyword evidence="3" id="KW-1185">Reference proteome</keyword>
<dbReference type="InterPro" id="IPR011990">
    <property type="entry name" value="TPR-like_helical_dom_sf"/>
</dbReference>
<keyword evidence="1" id="KW-0732">Signal</keyword>
<accession>A0A9X1YNF8</accession>
<name>A0A9X1YNF8_9BURK</name>